<dbReference type="InterPro" id="IPR017853">
    <property type="entry name" value="GH"/>
</dbReference>
<proteinExistence type="inferred from homology"/>
<dbReference type="InterPro" id="IPR004193">
    <property type="entry name" value="Glyco_hydro_13_N"/>
</dbReference>
<keyword evidence="4" id="KW-1185">Reference proteome</keyword>
<protein>
    <submittedName>
        <fullName evidence="3">Type I pullulanase</fullName>
        <ecNumber evidence="3">3.2.1.41</ecNumber>
    </submittedName>
</protein>
<dbReference type="EC" id="3.2.1.41" evidence="3"/>
<dbReference type="Gene3D" id="3.20.20.80">
    <property type="entry name" value="Glycosidases"/>
    <property type="match status" value="1"/>
</dbReference>
<keyword evidence="3" id="KW-0326">Glycosidase</keyword>
<dbReference type="EMBL" id="RBZO01000028">
    <property type="protein sequence ID" value="RKQ13655.1"/>
    <property type="molecule type" value="Genomic_DNA"/>
</dbReference>
<dbReference type="InterPro" id="IPR013780">
    <property type="entry name" value="Glyco_hydro_b"/>
</dbReference>
<dbReference type="InterPro" id="IPR011840">
    <property type="entry name" value="PulA_typeI"/>
</dbReference>
<evidence type="ECO:0000313" key="4">
    <source>
        <dbReference type="Proteomes" id="UP000281813"/>
    </source>
</evidence>
<dbReference type="SUPFAM" id="SSF51445">
    <property type="entry name" value="(Trans)glycosidases"/>
    <property type="match status" value="1"/>
</dbReference>
<organism evidence="3 4">
    <name type="scientific">Oceanobacillus bengalensis</name>
    <dbReference type="NCBI Taxonomy" id="1435466"/>
    <lineage>
        <taxon>Bacteria</taxon>
        <taxon>Bacillati</taxon>
        <taxon>Bacillota</taxon>
        <taxon>Bacilli</taxon>
        <taxon>Bacillales</taxon>
        <taxon>Bacillaceae</taxon>
        <taxon>Oceanobacillus</taxon>
    </lineage>
</organism>
<dbReference type="Proteomes" id="UP000281813">
    <property type="component" value="Unassembled WGS sequence"/>
</dbReference>
<dbReference type="CDD" id="cd02860">
    <property type="entry name" value="E_set_Pullulanase"/>
    <property type="match status" value="1"/>
</dbReference>
<dbReference type="RefSeq" id="WP_121133443.1">
    <property type="nucleotide sequence ID" value="NZ_JBHUFK010000053.1"/>
</dbReference>
<keyword evidence="3" id="KW-0378">Hydrolase</keyword>
<comment type="similarity">
    <text evidence="1">Belongs to the glycosyl hydrolase 13 family.</text>
</comment>
<evidence type="ECO:0000313" key="3">
    <source>
        <dbReference type="EMBL" id="RKQ13655.1"/>
    </source>
</evidence>
<sequence>MKFPIAWIDDVHELTVIGDLSAYIQKSSSLVIVRQDKKSYIQATIDEISNESKVKVCFHEELPMGETLFLIWDDLEIPIFPGAIVRTSWFDENYAPLDVTLGATCNVYSTSFALWAPTATQVKVIIDGRHHQLKRMEKGTWKTTVADNLHGVPYEYEVTVNGETIRVIDPYAKALLPNSKKGVIVDFSKTKQLNKDARPHITHLQDAIIYEIHTRDATIHKNSGVKHKGKYLGLTELSTTTSGGSPTALSYIKELGYTHVEFLPINDYARVDELSPDTTYNWGYDPLFFQVPEGSYSLYPEDPITRINECKTMIDSFHQEGLSVILDVVFNHVFIMEESPFEKLVPGYYFRYHPDGTVSNGTGVGNDVATERQMVRKFILDTIDVWLKHYHVDGFRFDLMGEIDVETMKQIVSRCNRESVPIMLLGEGWDLPTALASHQKATNSNSHQLQGVRFFNDLFRDSLKGNLFNQEDQGYVNGHGRFIERLPHLVSGSVLAAFGTPFVSDISQTVNYVECHDNHTLWDRLLITSKNENEDTLRKMHQLATGITLLSQGVPFIHAGQEWFRSKQGIENSYISGDEINQLDWNKREMEEENVTFVKDLIQLRKQHDVFRMRTNQEIQRRLHILETPDVVFGFTLLGDDEDFSVYVNPTKKKHPLHLPSSGNWQIVISNDSARFKESHQIVGEYTHIRAYELIVLKKMRK</sequence>
<evidence type="ECO:0000256" key="1">
    <source>
        <dbReference type="ARBA" id="ARBA00008061"/>
    </source>
</evidence>
<dbReference type="Gene3D" id="2.60.40.1180">
    <property type="entry name" value="Golgi alpha-mannosidase II"/>
    <property type="match status" value="1"/>
</dbReference>
<dbReference type="CDD" id="cd11341">
    <property type="entry name" value="AmyAc_Pullulanase_LD-like"/>
    <property type="match status" value="1"/>
</dbReference>
<dbReference type="Pfam" id="PF02922">
    <property type="entry name" value="CBM_48"/>
    <property type="match status" value="1"/>
</dbReference>
<dbReference type="NCBIfam" id="TIGR02104">
    <property type="entry name" value="pulA_typeI"/>
    <property type="match status" value="1"/>
</dbReference>
<dbReference type="PANTHER" id="PTHR43002">
    <property type="entry name" value="GLYCOGEN DEBRANCHING ENZYME"/>
    <property type="match status" value="1"/>
</dbReference>
<dbReference type="InterPro" id="IPR006047">
    <property type="entry name" value="GH13_cat_dom"/>
</dbReference>
<name>A0A494YU87_9BACI</name>
<dbReference type="GO" id="GO:0051060">
    <property type="term" value="F:pullulanase activity"/>
    <property type="evidence" value="ECO:0007669"/>
    <property type="project" value="UniProtKB-EC"/>
</dbReference>
<reference evidence="3 4" key="1">
    <citation type="journal article" date="2015" name="Antonie Van Leeuwenhoek">
        <title>Oceanobacillus bengalensis sp. nov., a bacterium isolated from seawater of the Bay of Bengal.</title>
        <authorList>
            <person name="Yongchang O."/>
            <person name="Xiang W."/>
            <person name="Wang G."/>
        </authorList>
    </citation>
    <scope>NUCLEOTIDE SEQUENCE [LARGE SCALE GENOMIC DNA]</scope>
    <source>
        <strain evidence="3 4">MCCC 1K00260</strain>
    </source>
</reference>
<feature type="domain" description="Glycosyl hydrolase family 13 catalytic" evidence="2">
    <location>
        <begin position="211"/>
        <end position="605"/>
    </location>
</feature>
<accession>A0A494YU87</accession>
<dbReference type="GO" id="GO:0005975">
    <property type="term" value="P:carbohydrate metabolic process"/>
    <property type="evidence" value="ECO:0007669"/>
    <property type="project" value="InterPro"/>
</dbReference>
<dbReference type="InterPro" id="IPR014756">
    <property type="entry name" value="Ig_E-set"/>
</dbReference>
<dbReference type="Gene3D" id="2.60.40.10">
    <property type="entry name" value="Immunoglobulins"/>
    <property type="match status" value="1"/>
</dbReference>
<dbReference type="InterPro" id="IPR013783">
    <property type="entry name" value="Ig-like_fold"/>
</dbReference>
<gene>
    <name evidence="3" type="primary">pulA</name>
    <name evidence="3" type="ORF">D8M05_15605</name>
</gene>
<dbReference type="Gene3D" id="2.60.40.2320">
    <property type="match status" value="1"/>
</dbReference>
<comment type="caution">
    <text evidence="3">The sequence shown here is derived from an EMBL/GenBank/DDBJ whole genome shotgun (WGS) entry which is preliminary data.</text>
</comment>
<dbReference type="SMR" id="A0A494YU87"/>
<dbReference type="AlphaFoldDB" id="A0A494YU87"/>
<dbReference type="SMART" id="SM00642">
    <property type="entry name" value="Aamy"/>
    <property type="match status" value="1"/>
</dbReference>
<dbReference type="OrthoDB" id="9761875at2"/>
<dbReference type="SUPFAM" id="SSF81296">
    <property type="entry name" value="E set domains"/>
    <property type="match status" value="1"/>
</dbReference>
<evidence type="ECO:0000259" key="2">
    <source>
        <dbReference type="SMART" id="SM00642"/>
    </source>
</evidence>